<reference evidence="2 3" key="1">
    <citation type="journal article" date="2019" name="Commun. Biol.">
        <title>The bagworm genome reveals a unique fibroin gene that provides high tensile strength.</title>
        <authorList>
            <person name="Kono N."/>
            <person name="Nakamura H."/>
            <person name="Ohtoshi R."/>
            <person name="Tomita M."/>
            <person name="Numata K."/>
            <person name="Arakawa K."/>
        </authorList>
    </citation>
    <scope>NUCLEOTIDE SEQUENCE [LARGE SCALE GENOMIC DNA]</scope>
</reference>
<dbReference type="EMBL" id="BGZK01000315">
    <property type="protein sequence ID" value="GBP36137.1"/>
    <property type="molecule type" value="Genomic_DNA"/>
</dbReference>
<proteinExistence type="predicted"/>
<name>A0A4C1VCY9_EUMVA</name>
<feature type="region of interest" description="Disordered" evidence="1">
    <location>
        <begin position="176"/>
        <end position="200"/>
    </location>
</feature>
<feature type="compositionally biased region" description="Low complexity" evidence="1">
    <location>
        <begin position="54"/>
        <end position="69"/>
    </location>
</feature>
<sequence length="212" mass="22015">MEDATSCPPGAGGVAKKQVTHALIKDIVTKALQDRMPRCQIPTWIDLFATSPASSQVSSHTSIRSTSSSRGNKRRASSFSTEEETGSDSTVIGSGTASDNESSSGKSATGKVNASQTESFTLVKGKNKKAIRKALKKSKTSDVSPSDGMDVDASRDASATNNVVVKSLQTHGLSATPTQVAVKSPSVAGAKPTAPPRSKVPPLFFCAKAQTF</sequence>
<feature type="region of interest" description="Disordered" evidence="1">
    <location>
        <begin position="50"/>
        <end position="157"/>
    </location>
</feature>
<comment type="caution">
    <text evidence="2">The sequence shown here is derived from an EMBL/GenBank/DDBJ whole genome shotgun (WGS) entry which is preliminary data.</text>
</comment>
<dbReference type="Proteomes" id="UP000299102">
    <property type="component" value="Unassembled WGS sequence"/>
</dbReference>
<evidence type="ECO:0000256" key="1">
    <source>
        <dbReference type="SAM" id="MobiDB-lite"/>
    </source>
</evidence>
<feature type="compositionally biased region" description="Basic residues" evidence="1">
    <location>
        <begin position="125"/>
        <end position="138"/>
    </location>
</feature>
<accession>A0A4C1VCY9</accession>
<protein>
    <submittedName>
        <fullName evidence="2">Uncharacterized protein</fullName>
    </submittedName>
</protein>
<feature type="compositionally biased region" description="Polar residues" evidence="1">
    <location>
        <begin position="87"/>
        <end position="120"/>
    </location>
</feature>
<evidence type="ECO:0000313" key="3">
    <source>
        <dbReference type="Proteomes" id="UP000299102"/>
    </source>
</evidence>
<dbReference type="AlphaFoldDB" id="A0A4C1VCY9"/>
<organism evidence="2 3">
    <name type="scientific">Eumeta variegata</name>
    <name type="common">Bagworm moth</name>
    <name type="synonym">Eumeta japonica</name>
    <dbReference type="NCBI Taxonomy" id="151549"/>
    <lineage>
        <taxon>Eukaryota</taxon>
        <taxon>Metazoa</taxon>
        <taxon>Ecdysozoa</taxon>
        <taxon>Arthropoda</taxon>
        <taxon>Hexapoda</taxon>
        <taxon>Insecta</taxon>
        <taxon>Pterygota</taxon>
        <taxon>Neoptera</taxon>
        <taxon>Endopterygota</taxon>
        <taxon>Lepidoptera</taxon>
        <taxon>Glossata</taxon>
        <taxon>Ditrysia</taxon>
        <taxon>Tineoidea</taxon>
        <taxon>Psychidae</taxon>
        <taxon>Oiketicinae</taxon>
        <taxon>Eumeta</taxon>
    </lineage>
</organism>
<keyword evidence="3" id="KW-1185">Reference proteome</keyword>
<evidence type="ECO:0000313" key="2">
    <source>
        <dbReference type="EMBL" id="GBP36137.1"/>
    </source>
</evidence>
<gene>
    <name evidence="2" type="ORF">EVAR_4281_1</name>
</gene>